<dbReference type="EMBL" id="BSXT01019168">
    <property type="protein sequence ID" value="GMG17956.1"/>
    <property type="molecule type" value="Genomic_DNA"/>
</dbReference>
<name>A0A9W7DB13_9STRA</name>
<organism evidence="2 3">
    <name type="scientific">Phytophthora fragariaefolia</name>
    <dbReference type="NCBI Taxonomy" id="1490495"/>
    <lineage>
        <taxon>Eukaryota</taxon>
        <taxon>Sar</taxon>
        <taxon>Stramenopiles</taxon>
        <taxon>Oomycota</taxon>
        <taxon>Peronosporomycetes</taxon>
        <taxon>Peronosporales</taxon>
        <taxon>Peronosporaceae</taxon>
        <taxon>Phytophthora</taxon>
    </lineage>
</organism>
<dbReference type="Proteomes" id="UP001165121">
    <property type="component" value="Unassembled WGS sequence"/>
</dbReference>
<accession>A0A9W7DB13</accession>
<keyword evidence="3" id="KW-1185">Reference proteome</keyword>
<feature type="region of interest" description="Disordered" evidence="1">
    <location>
        <begin position="47"/>
        <end position="83"/>
    </location>
</feature>
<protein>
    <submittedName>
        <fullName evidence="2">Unnamed protein product</fullName>
    </submittedName>
</protein>
<feature type="compositionally biased region" description="Basic residues" evidence="1">
    <location>
        <begin position="51"/>
        <end position="68"/>
    </location>
</feature>
<sequence>MSVHRPSANLCEWSQAPYSKLRQAREPGTLSEPVDLAVKNEVTHFVEEARRQHRHDKKKPKKDRHDKKKPWVDRAPSNGKPRWVEEHGLKTTKFQDNNIPAKLRDNKIMAAELEMLSLKIHVSGLNEVYDCVAVVYSIPGGFDSVFDATLLWQTFWELKSKYGRFVLQE</sequence>
<evidence type="ECO:0000313" key="2">
    <source>
        <dbReference type="EMBL" id="GMG17956.1"/>
    </source>
</evidence>
<gene>
    <name evidence="2" type="ORF">Pfra01_003047200</name>
</gene>
<reference evidence="2" key="1">
    <citation type="submission" date="2023-04" db="EMBL/GenBank/DDBJ databases">
        <title>Phytophthora fragariaefolia NBRC 109709.</title>
        <authorList>
            <person name="Ichikawa N."/>
            <person name="Sato H."/>
            <person name="Tonouchi N."/>
        </authorList>
    </citation>
    <scope>NUCLEOTIDE SEQUENCE</scope>
    <source>
        <strain evidence="2">NBRC 109709</strain>
    </source>
</reference>
<dbReference type="AlphaFoldDB" id="A0A9W7DB13"/>
<evidence type="ECO:0000256" key="1">
    <source>
        <dbReference type="SAM" id="MobiDB-lite"/>
    </source>
</evidence>
<evidence type="ECO:0000313" key="3">
    <source>
        <dbReference type="Proteomes" id="UP001165121"/>
    </source>
</evidence>
<comment type="caution">
    <text evidence="2">The sequence shown here is derived from an EMBL/GenBank/DDBJ whole genome shotgun (WGS) entry which is preliminary data.</text>
</comment>
<proteinExistence type="predicted"/>